<keyword evidence="6 10" id="KW-0328">Glycosyltransferase</keyword>
<dbReference type="InterPro" id="IPR013780">
    <property type="entry name" value="Glyco_hydro_b"/>
</dbReference>
<dbReference type="InterPro" id="IPR014756">
    <property type="entry name" value="Ig_E-set"/>
</dbReference>
<feature type="active site" description="Proton donor" evidence="10 11">
    <location>
        <position position="436"/>
    </location>
</feature>
<feature type="domain" description="Glycosyl hydrolase family 13 catalytic" evidence="13">
    <location>
        <begin position="224"/>
        <end position="582"/>
    </location>
</feature>
<dbReference type="InterPro" id="IPR006407">
    <property type="entry name" value="GlgB"/>
</dbReference>
<dbReference type="FunFam" id="2.60.40.1180:FF:000002">
    <property type="entry name" value="1,4-alpha-glucan branching enzyme GlgB"/>
    <property type="match status" value="1"/>
</dbReference>
<keyword evidence="8 10" id="KW-0320">Glycogen biosynthesis</keyword>
<comment type="catalytic activity">
    <reaction evidence="1 10">
        <text>Transfers a segment of a (1-&gt;4)-alpha-D-glucan chain to a primary hydroxy group in a similar glucan chain.</text>
        <dbReference type="EC" id="2.4.1.18"/>
    </reaction>
</comment>
<dbReference type="Gene3D" id="2.60.40.10">
    <property type="entry name" value="Immunoglobulins"/>
    <property type="match status" value="1"/>
</dbReference>
<dbReference type="NCBIfam" id="TIGR01515">
    <property type="entry name" value="branching_enzym"/>
    <property type="match status" value="1"/>
</dbReference>
<evidence type="ECO:0000313" key="14">
    <source>
        <dbReference type="EMBL" id="RFZ81122.1"/>
    </source>
</evidence>
<name>A0A3E2NJF4_9SPHI</name>
<dbReference type="InterPro" id="IPR004193">
    <property type="entry name" value="Glyco_hydro_13_N"/>
</dbReference>
<dbReference type="Pfam" id="PF02806">
    <property type="entry name" value="Alpha-amylase_C"/>
    <property type="match status" value="1"/>
</dbReference>
<evidence type="ECO:0000256" key="3">
    <source>
        <dbReference type="ARBA" id="ARBA00004964"/>
    </source>
</evidence>
<comment type="function">
    <text evidence="2 10">Catalyzes the formation of the alpha-1,6-glucosidic linkages in glycogen by scission of a 1,4-alpha-linked oligosaccharide from growing alpha-1,4-glucan chains and the subsequent attachment of the oligosaccharide to the alpha-1,6 position.</text>
</comment>
<dbReference type="SUPFAM" id="SSF51011">
    <property type="entry name" value="Glycosyl hydrolase domain"/>
    <property type="match status" value="1"/>
</dbReference>
<dbReference type="NCBIfam" id="NF008967">
    <property type="entry name" value="PRK12313.1"/>
    <property type="match status" value="1"/>
</dbReference>
<dbReference type="PANTHER" id="PTHR43651:SF3">
    <property type="entry name" value="1,4-ALPHA-GLUCAN-BRANCHING ENZYME"/>
    <property type="match status" value="1"/>
</dbReference>
<evidence type="ECO:0000256" key="12">
    <source>
        <dbReference type="SAM" id="MobiDB-lite"/>
    </source>
</evidence>
<dbReference type="SMART" id="SM00642">
    <property type="entry name" value="Aamy"/>
    <property type="match status" value="1"/>
</dbReference>
<dbReference type="FunFam" id="2.60.40.10:FF:000169">
    <property type="entry name" value="1,4-alpha-glucan branching enzyme GlgB"/>
    <property type="match status" value="1"/>
</dbReference>
<dbReference type="NCBIfam" id="NF003811">
    <property type="entry name" value="PRK05402.1"/>
    <property type="match status" value="1"/>
</dbReference>
<dbReference type="GO" id="GO:0005829">
    <property type="term" value="C:cytosol"/>
    <property type="evidence" value="ECO:0007669"/>
    <property type="project" value="TreeGrafter"/>
</dbReference>
<feature type="compositionally biased region" description="Basic and acidic residues" evidence="12">
    <location>
        <begin position="23"/>
        <end position="41"/>
    </location>
</feature>
<evidence type="ECO:0000256" key="2">
    <source>
        <dbReference type="ARBA" id="ARBA00002953"/>
    </source>
</evidence>
<evidence type="ECO:0000256" key="8">
    <source>
        <dbReference type="ARBA" id="ARBA00023056"/>
    </source>
</evidence>
<dbReference type="GO" id="GO:0003844">
    <property type="term" value="F:1,4-alpha-glucan branching enzyme activity"/>
    <property type="evidence" value="ECO:0007669"/>
    <property type="project" value="UniProtKB-UniRule"/>
</dbReference>
<dbReference type="PANTHER" id="PTHR43651">
    <property type="entry name" value="1,4-ALPHA-GLUCAN-BRANCHING ENZYME"/>
    <property type="match status" value="1"/>
</dbReference>
<dbReference type="AlphaFoldDB" id="A0A3E2NJF4"/>
<evidence type="ECO:0000259" key="13">
    <source>
        <dbReference type="SMART" id="SM00642"/>
    </source>
</evidence>
<dbReference type="EMBL" id="QWDE01000007">
    <property type="protein sequence ID" value="RFZ81122.1"/>
    <property type="molecule type" value="Genomic_DNA"/>
</dbReference>
<evidence type="ECO:0000256" key="5">
    <source>
        <dbReference type="ARBA" id="ARBA00022600"/>
    </source>
</evidence>
<proteinExistence type="inferred from homology"/>
<dbReference type="Gene3D" id="3.20.20.80">
    <property type="entry name" value="Glycosidases"/>
    <property type="match status" value="1"/>
</dbReference>
<dbReference type="CDD" id="cd02855">
    <property type="entry name" value="E_set_GBE_prok_N"/>
    <property type="match status" value="1"/>
</dbReference>
<gene>
    <name evidence="10 14" type="primary">glgB</name>
    <name evidence="14" type="ORF">DYU05_20395</name>
</gene>
<comment type="subunit">
    <text evidence="10">Monomer.</text>
</comment>
<organism evidence="14 15">
    <name type="scientific">Mucilaginibacter terrenus</name>
    <dbReference type="NCBI Taxonomy" id="2482727"/>
    <lineage>
        <taxon>Bacteria</taxon>
        <taxon>Pseudomonadati</taxon>
        <taxon>Bacteroidota</taxon>
        <taxon>Sphingobacteriia</taxon>
        <taxon>Sphingobacteriales</taxon>
        <taxon>Sphingobacteriaceae</taxon>
        <taxon>Mucilaginibacter</taxon>
    </lineage>
</organism>
<comment type="caution">
    <text evidence="14">The sequence shown here is derived from an EMBL/GenBank/DDBJ whole genome shotgun (WGS) entry which is preliminary data.</text>
</comment>
<dbReference type="SUPFAM" id="SSF51445">
    <property type="entry name" value="(Trans)glycosidases"/>
    <property type="match status" value="1"/>
</dbReference>
<dbReference type="SUPFAM" id="SSF81296">
    <property type="entry name" value="E set domains"/>
    <property type="match status" value="1"/>
</dbReference>
<dbReference type="GO" id="GO:0043169">
    <property type="term" value="F:cation binding"/>
    <property type="evidence" value="ECO:0007669"/>
    <property type="project" value="InterPro"/>
</dbReference>
<accession>A0A3E2NJF4</accession>
<dbReference type="InterPro" id="IPR037439">
    <property type="entry name" value="Branching_enzy"/>
</dbReference>
<dbReference type="InterPro" id="IPR006048">
    <property type="entry name" value="A-amylase/branching_C"/>
</dbReference>
<dbReference type="OrthoDB" id="9800174at2"/>
<dbReference type="InterPro" id="IPR006047">
    <property type="entry name" value="GH13_cat_dom"/>
</dbReference>
<evidence type="ECO:0000256" key="7">
    <source>
        <dbReference type="ARBA" id="ARBA00022679"/>
    </source>
</evidence>
<dbReference type="FunFam" id="3.20.20.80:FF:000003">
    <property type="entry name" value="1,4-alpha-glucan branching enzyme GlgB"/>
    <property type="match status" value="1"/>
</dbReference>
<dbReference type="Pfam" id="PF00128">
    <property type="entry name" value="Alpha-amylase"/>
    <property type="match status" value="2"/>
</dbReference>
<reference evidence="14 15" key="1">
    <citation type="submission" date="2018-08" db="EMBL/GenBank/DDBJ databases">
        <title>Mucilaginibacter terrae sp. nov., isolated from manganese diggings.</title>
        <authorList>
            <person name="Huang Y."/>
            <person name="Zhou Z."/>
        </authorList>
    </citation>
    <scope>NUCLEOTIDE SEQUENCE [LARGE SCALE GENOMIC DNA]</scope>
    <source>
        <strain evidence="14 15">ZH6</strain>
    </source>
</reference>
<dbReference type="InterPro" id="IPR044143">
    <property type="entry name" value="GlgB_N_E_set_prok"/>
</dbReference>
<dbReference type="InterPro" id="IPR017853">
    <property type="entry name" value="GH"/>
</dbReference>
<keyword evidence="5 10" id="KW-0321">Glycogen metabolism</keyword>
<dbReference type="HAMAP" id="MF_00685">
    <property type="entry name" value="GlgB"/>
    <property type="match status" value="1"/>
</dbReference>
<dbReference type="Pfam" id="PF02922">
    <property type="entry name" value="CBM_48"/>
    <property type="match status" value="1"/>
</dbReference>
<evidence type="ECO:0000256" key="4">
    <source>
        <dbReference type="ARBA" id="ARBA00009000"/>
    </source>
</evidence>
<keyword evidence="15" id="KW-1185">Reference proteome</keyword>
<evidence type="ECO:0000256" key="9">
    <source>
        <dbReference type="ARBA" id="ARBA00023277"/>
    </source>
</evidence>
<dbReference type="PIRSF" id="PIRSF000463">
    <property type="entry name" value="GlgB"/>
    <property type="match status" value="1"/>
</dbReference>
<keyword evidence="7 10" id="KW-0808">Transferase</keyword>
<dbReference type="GO" id="GO:0004553">
    <property type="term" value="F:hydrolase activity, hydrolyzing O-glycosyl compounds"/>
    <property type="evidence" value="ECO:0007669"/>
    <property type="project" value="InterPro"/>
</dbReference>
<dbReference type="Gene3D" id="2.60.40.1180">
    <property type="entry name" value="Golgi alpha-mannosidase II"/>
    <property type="match status" value="1"/>
</dbReference>
<dbReference type="CDD" id="cd11322">
    <property type="entry name" value="AmyAc_Glg_BE"/>
    <property type="match status" value="1"/>
</dbReference>
<keyword evidence="9 10" id="KW-0119">Carbohydrate metabolism</keyword>
<dbReference type="InterPro" id="IPR013783">
    <property type="entry name" value="Ig-like_fold"/>
</dbReference>
<protein>
    <recommendedName>
        <fullName evidence="10">1,4-alpha-glucan branching enzyme GlgB</fullName>
        <ecNumber evidence="10">2.4.1.18</ecNumber>
    </recommendedName>
    <alternativeName>
        <fullName evidence="10">1,4-alpha-D-glucan:1,4-alpha-D-glucan 6-glucosyl-transferase</fullName>
    </alternativeName>
    <alternativeName>
        <fullName evidence="10">Alpha-(1-&gt;4)-glucan branching enzyme</fullName>
    </alternativeName>
    <alternativeName>
        <fullName evidence="10">Glycogen branching enzyme</fullName>
        <shortName evidence="10">BE</shortName>
    </alternativeName>
</protein>
<evidence type="ECO:0000256" key="6">
    <source>
        <dbReference type="ARBA" id="ARBA00022676"/>
    </source>
</evidence>
<feature type="active site" description="Nucleophile" evidence="10 11">
    <location>
        <position position="383"/>
    </location>
</feature>
<dbReference type="EC" id="2.4.1.18" evidence="10"/>
<evidence type="ECO:0000256" key="1">
    <source>
        <dbReference type="ARBA" id="ARBA00000826"/>
    </source>
</evidence>
<feature type="compositionally biased region" description="Low complexity" evidence="12">
    <location>
        <begin position="47"/>
        <end position="56"/>
    </location>
</feature>
<comment type="pathway">
    <text evidence="3 10">Glycan biosynthesis; glycogen biosynthesis.</text>
</comment>
<comment type="similarity">
    <text evidence="4 10">Belongs to the glycosyl hydrolase 13 family. GlgB subfamily.</text>
</comment>
<evidence type="ECO:0000256" key="11">
    <source>
        <dbReference type="PIRSR" id="PIRSR000463-1"/>
    </source>
</evidence>
<evidence type="ECO:0000256" key="10">
    <source>
        <dbReference type="HAMAP-Rule" id="MF_00685"/>
    </source>
</evidence>
<dbReference type="Proteomes" id="UP000260823">
    <property type="component" value="Unassembled WGS sequence"/>
</dbReference>
<evidence type="ECO:0000313" key="15">
    <source>
        <dbReference type="Proteomes" id="UP000260823"/>
    </source>
</evidence>
<dbReference type="GO" id="GO:0005978">
    <property type="term" value="P:glycogen biosynthetic process"/>
    <property type="evidence" value="ECO:0007669"/>
    <property type="project" value="UniProtKB-UniRule"/>
</dbReference>
<feature type="region of interest" description="Disordered" evidence="12">
    <location>
        <begin position="23"/>
        <end position="56"/>
    </location>
</feature>
<sequence length="710" mass="81623">MAKLIKKPSDELKESKPIKIKKEQKLKSEKESWPESEEVKVKKPAKKATTGKAKAAPENIVAESPQIMSNSVEPYSRFTDFDIDLFKSGKHFKLYEKLGSHVVEHNGITGTYFAVWAPNAQHVSVIGNFNGWNRESHPLNYRWDASGIWEGWIPNVGNGETYKYFIKSSTGENLEKSDPFALRWELPPHTASIVSDTYYEWSDQDWMAKRYQYNALDKPWSVYEMHVGSWARSPESPDEFLSYRQLAEKLVPYIKEMGFTHVEFMPIMEHPYYPSWGYQISGFFAASSRYGSPQDLMYLIEELHKADIGVILDWVPSHFPGDAHALYNFDGTHLYEHADVRKGFHPDWKSYIFNYGRNEVRAFLISNALFWLDRYHVDGLRVDAVASMLYLDYSRKHGEWEPNIYGGNENLEAISFLKEFNSTVFSHFPDVQTIAEESTSFNGVSRPVYTGGLGFGMKWMMGWMHDTINYFAEDPINRKYHQDKLTFSLVYAFTENFMLPFSHDEVVYGKGSMLGKMPGDDWQRFANLRLMYSFMYTHPGTKLLFMGSEFGQTAEWNFQQSLDWHLLQYDSHNGIKEAVKAINHLYKSEPALYERAFDWTGFEWIDASNLADSIIVYLRKGVDAANDLVVVLNMTPVTRSNYRIGLPASGTWSEIFNSDATAYWGSGSLNTEPIVSEAQAWHGKENSMHVNVPPLAVSIFKKTQAAIKAE</sequence>
<dbReference type="UniPathway" id="UPA00164"/>